<evidence type="ECO:0000313" key="3">
    <source>
        <dbReference type="Proteomes" id="UP001207930"/>
    </source>
</evidence>
<evidence type="ECO:0000313" key="2">
    <source>
        <dbReference type="EMBL" id="MCW1884318.1"/>
    </source>
</evidence>
<dbReference type="RefSeq" id="WP_264500278.1">
    <property type="nucleotide sequence ID" value="NZ_JAPDDS010000003.1"/>
</dbReference>
<dbReference type="PROSITE" id="PS51257">
    <property type="entry name" value="PROKAR_LIPOPROTEIN"/>
    <property type="match status" value="1"/>
</dbReference>
<evidence type="ECO:0000256" key="1">
    <source>
        <dbReference type="SAM" id="Coils"/>
    </source>
</evidence>
<dbReference type="EMBL" id="JAPDDS010000003">
    <property type="protein sequence ID" value="MCW1884318.1"/>
    <property type="molecule type" value="Genomic_DNA"/>
</dbReference>
<feature type="coiled-coil region" evidence="1">
    <location>
        <begin position="34"/>
        <end position="107"/>
    </location>
</feature>
<keyword evidence="1" id="KW-0175">Coiled coil</keyword>
<dbReference type="Gene3D" id="1.10.287.1490">
    <property type="match status" value="1"/>
</dbReference>
<accession>A0ABT3FL56</accession>
<reference evidence="2 3" key="1">
    <citation type="submission" date="2022-10" db="EMBL/GenBank/DDBJ databases">
        <title>Luteolibacter flavescens strain MCCC 1K03193, whole genome shotgun sequencing project.</title>
        <authorList>
            <person name="Zhao G."/>
            <person name="Shen L."/>
        </authorList>
    </citation>
    <scope>NUCLEOTIDE SEQUENCE [LARGE SCALE GENOMIC DNA]</scope>
    <source>
        <strain evidence="2 3">MCCC 1K03193</strain>
    </source>
</reference>
<proteinExistence type="predicted"/>
<protein>
    <submittedName>
        <fullName evidence="2">Uncharacterized protein</fullName>
    </submittedName>
</protein>
<sequence>MKSRLFQMSRPLVVLGCALFLGSCGEDPELVRKRDEQRAEITKLDGELSLLRERLGNLPPDQTKDLEKLKAESAANVEEIARLEAEVEGLEDEKAKLEKDFAAYQRKYAVR</sequence>
<name>A0ABT3FL56_9BACT</name>
<comment type="caution">
    <text evidence="2">The sequence shown here is derived from an EMBL/GenBank/DDBJ whole genome shotgun (WGS) entry which is preliminary data.</text>
</comment>
<keyword evidence="3" id="KW-1185">Reference proteome</keyword>
<gene>
    <name evidence="2" type="ORF">OKA04_06215</name>
</gene>
<dbReference type="Proteomes" id="UP001207930">
    <property type="component" value="Unassembled WGS sequence"/>
</dbReference>
<organism evidence="2 3">
    <name type="scientific">Luteolibacter flavescens</name>
    <dbReference type="NCBI Taxonomy" id="1859460"/>
    <lineage>
        <taxon>Bacteria</taxon>
        <taxon>Pseudomonadati</taxon>
        <taxon>Verrucomicrobiota</taxon>
        <taxon>Verrucomicrobiia</taxon>
        <taxon>Verrucomicrobiales</taxon>
        <taxon>Verrucomicrobiaceae</taxon>
        <taxon>Luteolibacter</taxon>
    </lineage>
</organism>